<accession>A0AAV7PG06</accession>
<dbReference type="Proteomes" id="UP001066276">
    <property type="component" value="Chromosome 7"/>
</dbReference>
<proteinExistence type="predicted"/>
<dbReference type="EMBL" id="JANPWB010000011">
    <property type="protein sequence ID" value="KAJ1127251.1"/>
    <property type="molecule type" value="Genomic_DNA"/>
</dbReference>
<organism evidence="1 2">
    <name type="scientific">Pleurodeles waltl</name>
    <name type="common">Iberian ribbed newt</name>
    <dbReference type="NCBI Taxonomy" id="8319"/>
    <lineage>
        <taxon>Eukaryota</taxon>
        <taxon>Metazoa</taxon>
        <taxon>Chordata</taxon>
        <taxon>Craniata</taxon>
        <taxon>Vertebrata</taxon>
        <taxon>Euteleostomi</taxon>
        <taxon>Amphibia</taxon>
        <taxon>Batrachia</taxon>
        <taxon>Caudata</taxon>
        <taxon>Salamandroidea</taxon>
        <taxon>Salamandridae</taxon>
        <taxon>Pleurodelinae</taxon>
        <taxon>Pleurodeles</taxon>
    </lineage>
</organism>
<evidence type="ECO:0000313" key="1">
    <source>
        <dbReference type="EMBL" id="KAJ1127251.1"/>
    </source>
</evidence>
<protein>
    <submittedName>
        <fullName evidence="1">Uncharacterized protein</fullName>
    </submittedName>
</protein>
<dbReference type="AlphaFoldDB" id="A0AAV7PG06"/>
<name>A0AAV7PG06_PLEWA</name>
<sequence length="84" mass="9409">MLIPEPPIRKRVQRKKTVLQFQVIQVACGGDVRNMDQLIPDMLAAFVCKQGPLDEIIALVQYVPVPAYRSLNFTGEAADGVYTY</sequence>
<keyword evidence="2" id="KW-1185">Reference proteome</keyword>
<reference evidence="1" key="1">
    <citation type="journal article" date="2022" name="bioRxiv">
        <title>Sequencing and chromosome-scale assembly of the giantPleurodeles waltlgenome.</title>
        <authorList>
            <person name="Brown T."/>
            <person name="Elewa A."/>
            <person name="Iarovenko S."/>
            <person name="Subramanian E."/>
            <person name="Araus A.J."/>
            <person name="Petzold A."/>
            <person name="Susuki M."/>
            <person name="Suzuki K.-i.T."/>
            <person name="Hayashi T."/>
            <person name="Toyoda A."/>
            <person name="Oliveira C."/>
            <person name="Osipova E."/>
            <person name="Leigh N.D."/>
            <person name="Simon A."/>
            <person name="Yun M.H."/>
        </authorList>
    </citation>
    <scope>NUCLEOTIDE SEQUENCE</scope>
    <source>
        <strain evidence="1">20211129_DDA</strain>
        <tissue evidence="1">Liver</tissue>
    </source>
</reference>
<gene>
    <name evidence="1" type="ORF">NDU88_005654</name>
</gene>
<comment type="caution">
    <text evidence="1">The sequence shown here is derived from an EMBL/GenBank/DDBJ whole genome shotgun (WGS) entry which is preliminary data.</text>
</comment>
<evidence type="ECO:0000313" key="2">
    <source>
        <dbReference type="Proteomes" id="UP001066276"/>
    </source>
</evidence>